<comment type="caution">
    <text evidence="1">The sequence shown here is derived from an EMBL/GenBank/DDBJ whole genome shotgun (WGS) entry which is preliminary data.</text>
</comment>
<dbReference type="RefSeq" id="WP_071471029.1">
    <property type="nucleotide sequence ID" value="NZ_MEHT01000046.1"/>
</dbReference>
<dbReference type="AlphaFoldDB" id="A0A2W7QUA2"/>
<reference evidence="1 2" key="1">
    <citation type="submission" date="2018-06" db="EMBL/GenBank/DDBJ databases">
        <title>Genomic Encyclopedia of Archaeal and Bacterial Type Strains, Phase II (KMG-II): from individual species to whole genera.</title>
        <authorList>
            <person name="Goeker M."/>
        </authorList>
    </citation>
    <scope>NUCLEOTIDE SEQUENCE [LARGE SCALE GENOMIC DNA]</scope>
    <source>
        <strain evidence="1 2">DSM 13087</strain>
    </source>
</reference>
<proteinExistence type="predicted"/>
<organism evidence="1 2">
    <name type="scientific">Roseinatronobacter thiooxidans</name>
    <dbReference type="NCBI Taxonomy" id="121821"/>
    <lineage>
        <taxon>Bacteria</taxon>
        <taxon>Pseudomonadati</taxon>
        <taxon>Pseudomonadota</taxon>
        <taxon>Alphaproteobacteria</taxon>
        <taxon>Rhodobacterales</taxon>
        <taxon>Paracoccaceae</taxon>
        <taxon>Roseinatronobacter</taxon>
    </lineage>
</organism>
<evidence type="ECO:0008006" key="3">
    <source>
        <dbReference type="Google" id="ProtNLM"/>
    </source>
</evidence>
<dbReference type="Pfam" id="PF06620">
    <property type="entry name" value="DUF1150"/>
    <property type="match status" value="1"/>
</dbReference>
<evidence type="ECO:0000313" key="1">
    <source>
        <dbReference type="EMBL" id="PZX41995.1"/>
    </source>
</evidence>
<keyword evidence="2" id="KW-1185">Reference proteome</keyword>
<name>A0A2W7QUA2_9RHOB</name>
<gene>
    <name evidence="1" type="ORF">LY56_02287</name>
</gene>
<accession>A0A2W7QUA2</accession>
<evidence type="ECO:0000313" key="2">
    <source>
        <dbReference type="Proteomes" id="UP000249364"/>
    </source>
</evidence>
<dbReference type="EMBL" id="QKZQ01000010">
    <property type="protein sequence ID" value="PZX41995.1"/>
    <property type="molecule type" value="Genomic_DNA"/>
</dbReference>
<protein>
    <recommendedName>
        <fullName evidence="3">DUF1150 family protein</fullName>
    </recommendedName>
</protein>
<dbReference type="Proteomes" id="UP000249364">
    <property type="component" value="Unassembled WGS sequence"/>
</dbReference>
<dbReference type="OrthoDB" id="7205167at2"/>
<sequence length="74" mass="8392">MNSEFPINTTGRPIAYVRPIKASDLPEEIRDQLPGVTDLYAIHHEEGERLALVTDRTMAFVMARQNDMEPVSVH</sequence>
<dbReference type="STRING" id="121821.GCA_001870675_03251"/>
<dbReference type="InterPro" id="IPR009531">
    <property type="entry name" value="DUF1150"/>
</dbReference>